<dbReference type="SUPFAM" id="SSF88713">
    <property type="entry name" value="Glycoside hydrolase/deacetylase"/>
    <property type="match status" value="1"/>
</dbReference>
<dbReference type="PROSITE" id="PS00026">
    <property type="entry name" value="CHIT_BIND_I_1"/>
    <property type="match status" value="2"/>
</dbReference>
<dbReference type="EMBL" id="QGMK01001461">
    <property type="protein sequence ID" value="TVY68707.1"/>
    <property type="molecule type" value="Genomic_DNA"/>
</dbReference>
<keyword evidence="8" id="KW-1015">Disulfide bond</keyword>
<dbReference type="PROSITE" id="PS51677">
    <property type="entry name" value="NODB"/>
    <property type="match status" value="1"/>
</dbReference>
<evidence type="ECO:0000256" key="1">
    <source>
        <dbReference type="ARBA" id="ARBA00001941"/>
    </source>
</evidence>
<dbReference type="InterPro" id="IPR002509">
    <property type="entry name" value="NODB_dom"/>
</dbReference>
<reference evidence="13 14" key="1">
    <citation type="submission" date="2018-05" db="EMBL/GenBank/DDBJ databases">
        <title>Genome sequencing and assembly of the regulated plant pathogen Lachnellula willkommii and related sister species for the development of diagnostic species identification markers.</title>
        <authorList>
            <person name="Giroux E."/>
            <person name="Bilodeau G."/>
        </authorList>
    </citation>
    <scope>NUCLEOTIDE SEQUENCE [LARGE SCALE GENOMIC DNA]</scope>
    <source>
        <strain evidence="13 14">CBS 268.59</strain>
    </source>
</reference>
<evidence type="ECO:0000256" key="9">
    <source>
        <dbReference type="SAM" id="MobiDB-lite"/>
    </source>
</evidence>
<feature type="chain" id="PRO_5035928222" evidence="10">
    <location>
        <begin position="21"/>
        <end position="617"/>
    </location>
</feature>
<name>A0A8T9C445_9HELO</name>
<keyword evidence="14" id="KW-1185">Reference proteome</keyword>
<evidence type="ECO:0000256" key="2">
    <source>
        <dbReference type="ARBA" id="ARBA00022669"/>
    </source>
</evidence>
<organism evidence="13 14">
    <name type="scientific">Lachnellula suecica</name>
    <dbReference type="NCBI Taxonomy" id="602035"/>
    <lineage>
        <taxon>Eukaryota</taxon>
        <taxon>Fungi</taxon>
        <taxon>Dikarya</taxon>
        <taxon>Ascomycota</taxon>
        <taxon>Pezizomycotina</taxon>
        <taxon>Leotiomycetes</taxon>
        <taxon>Helotiales</taxon>
        <taxon>Lachnaceae</taxon>
        <taxon>Lachnellula</taxon>
    </lineage>
</organism>
<feature type="disulfide bond" evidence="8">
    <location>
        <begin position="108"/>
        <end position="123"/>
    </location>
</feature>
<keyword evidence="3" id="KW-0479">Metal-binding</keyword>
<dbReference type="Pfam" id="PF01522">
    <property type="entry name" value="Polysacc_deac_1"/>
    <property type="match status" value="1"/>
</dbReference>
<dbReference type="InterPro" id="IPR011330">
    <property type="entry name" value="Glyco_hydro/deAcase_b/a-brl"/>
</dbReference>
<dbReference type="GO" id="GO:0016810">
    <property type="term" value="F:hydrolase activity, acting on carbon-nitrogen (but not peptide) bonds"/>
    <property type="evidence" value="ECO:0007669"/>
    <property type="project" value="InterPro"/>
</dbReference>
<evidence type="ECO:0000256" key="8">
    <source>
        <dbReference type="PROSITE-ProRule" id="PRU00261"/>
    </source>
</evidence>
<keyword evidence="4 10" id="KW-0732">Signal</keyword>
<evidence type="ECO:0000313" key="13">
    <source>
        <dbReference type="EMBL" id="TVY68707.1"/>
    </source>
</evidence>
<feature type="region of interest" description="Disordered" evidence="9">
    <location>
        <begin position="449"/>
        <end position="537"/>
    </location>
</feature>
<evidence type="ECO:0000256" key="7">
    <source>
        <dbReference type="ARBA" id="ARBA00023285"/>
    </source>
</evidence>
<dbReference type="Pfam" id="PF00187">
    <property type="entry name" value="Chitin_bind_1"/>
    <property type="match status" value="3"/>
</dbReference>
<dbReference type="PANTHER" id="PTHR46471:SF8">
    <property type="entry name" value="CHITIN DEACETYLASE"/>
    <property type="match status" value="1"/>
</dbReference>
<dbReference type="Proteomes" id="UP000469558">
    <property type="component" value="Unassembled WGS sequence"/>
</dbReference>
<dbReference type="PROSITE" id="PS50941">
    <property type="entry name" value="CHIT_BIND_I_2"/>
    <property type="match status" value="3"/>
</dbReference>
<feature type="disulfide bond" evidence="8">
    <location>
        <begin position="122"/>
        <end position="136"/>
    </location>
</feature>
<protein>
    <submittedName>
        <fullName evidence="13">Chitin deacetylase</fullName>
    </submittedName>
</protein>
<dbReference type="CDD" id="cd11618">
    <property type="entry name" value="ChtBD1_1"/>
    <property type="match status" value="1"/>
</dbReference>
<dbReference type="SUPFAM" id="SSF57016">
    <property type="entry name" value="Plant lectins/antimicrobial peptides"/>
    <property type="match status" value="3"/>
</dbReference>
<comment type="cofactor">
    <cofactor evidence="1">
        <name>Co(2+)</name>
        <dbReference type="ChEBI" id="CHEBI:48828"/>
    </cofactor>
</comment>
<comment type="caution">
    <text evidence="13">The sequence shown here is derived from an EMBL/GenBank/DDBJ whole genome shotgun (WGS) entry which is preliminary data.</text>
</comment>
<dbReference type="CDD" id="cd10951">
    <property type="entry name" value="CE4_ClCDA_like"/>
    <property type="match status" value="1"/>
</dbReference>
<dbReference type="SMART" id="SM00270">
    <property type="entry name" value="ChtBD1"/>
    <property type="match status" value="3"/>
</dbReference>
<dbReference type="PANTHER" id="PTHR46471">
    <property type="entry name" value="CHITIN DEACETYLASE"/>
    <property type="match status" value="1"/>
</dbReference>
<comment type="caution">
    <text evidence="8">Lacks conserved residue(s) required for the propagation of feature annotation.</text>
</comment>
<dbReference type="InterPro" id="IPR001002">
    <property type="entry name" value="Chitin-bd_1"/>
</dbReference>
<dbReference type="GO" id="GO:0046872">
    <property type="term" value="F:metal ion binding"/>
    <property type="evidence" value="ECO:0007669"/>
    <property type="project" value="UniProtKB-KW"/>
</dbReference>
<evidence type="ECO:0000256" key="6">
    <source>
        <dbReference type="ARBA" id="ARBA00023277"/>
    </source>
</evidence>
<feature type="disulfide bond" evidence="8">
    <location>
        <begin position="69"/>
        <end position="83"/>
    </location>
</feature>
<evidence type="ECO:0000256" key="4">
    <source>
        <dbReference type="ARBA" id="ARBA00022729"/>
    </source>
</evidence>
<feature type="disulfide bond" evidence="8">
    <location>
        <begin position="160"/>
        <end position="175"/>
    </location>
</feature>
<feature type="signal peptide" evidence="10">
    <location>
        <begin position="1"/>
        <end position="20"/>
    </location>
</feature>
<evidence type="ECO:0000259" key="11">
    <source>
        <dbReference type="PROSITE" id="PS50941"/>
    </source>
</evidence>
<dbReference type="Gene3D" id="3.30.60.10">
    <property type="entry name" value="Endochitinase-like"/>
    <property type="match status" value="3"/>
</dbReference>
<proteinExistence type="predicted"/>
<dbReference type="CDD" id="cd00035">
    <property type="entry name" value="ChtBD1"/>
    <property type="match status" value="2"/>
</dbReference>
<sequence length="617" mass="64541">MRTVFFAAATSFALAGLGSAFPTEHDAGLYDFLSGRAAAILSPDNTCGDVYAGANKSYSCDATQNTGGCCSAYGYCGNTSDYCSTGCQSNFGVCTSAPSQPTEDDFLCGPQNGGQLCSGSLCCSQNGYCGNTTDYCGDGCQSAYGQCNAGAAPPGEGGTCGPNFANATCADSQCCSMAGYCGNTQDYCADPGNCMLGYGRCDSDATPAGPSTANVPRFLKGPITYTDDIYDCVQDNVVALSYDDGPYNYTSDLLDILKSYGYQATFFITGNNNGKGEIDITAPYPALIQRMIAEGHQVASHTWSHYSLSNSSHDLRVSQMVKNEMAFNNIIGMWPTYMRPPYSDCTQESGCWADLQALGYHRVYFDLDTQDYLNPLPSQIQNSKNIVKQALAISGVTDYLSIQHDIVQQSVTNLSAYYFDVINAKGWKGVTVGECLGDTDKSNWYRSFNDTSSTTSGAPTSTSTTSKKSTTSPPVTTKTSSKPISTSSTSKPATTPSTSVKSTNTPSTSGKSTSKPSTTGKPTSATPTTTSKTTAPAPAPTCAIKGGSFCGTIDTFTDKSGCQKAVVDCYASAAKCMAGGISNWSACSQLNGICLKLGGYCAKCSSGGACNNQGFGY</sequence>
<dbReference type="GO" id="GO:0005975">
    <property type="term" value="P:carbohydrate metabolic process"/>
    <property type="evidence" value="ECO:0007669"/>
    <property type="project" value="InterPro"/>
</dbReference>
<keyword evidence="7" id="KW-0170">Cobalt</keyword>
<feature type="disulfide bond" evidence="8">
    <location>
        <begin position="174"/>
        <end position="188"/>
    </location>
</feature>
<evidence type="ECO:0000313" key="14">
    <source>
        <dbReference type="Proteomes" id="UP000469558"/>
    </source>
</evidence>
<feature type="compositionally biased region" description="Low complexity" evidence="9">
    <location>
        <begin position="451"/>
        <end position="536"/>
    </location>
</feature>
<dbReference type="InterPro" id="IPR018371">
    <property type="entry name" value="Chitin-binding_1_CS"/>
</dbReference>
<dbReference type="AlphaFoldDB" id="A0A8T9C445"/>
<feature type="disulfide bond" evidence="8">
    <location>
        <begin position="169"/>
        <end position="181"/>
    </location>
</feature>
<evidence type="ECO:0000256" key="3">
    <source>
        <dbReference type="ARBA" id="ARBA00022723"/>
    </source>
</evidence>
<dbReference type="GO" id="GO:0008061">
    <property type="term" value="F:chitin binding"/>
    <property type="evidence" value="ECO:0007669"/>
    <property type="project" value="UniProtKB-UniRule"/>
</dbReference>
<evidence type="ECO:0000259" key="12">
    <source>
        <dbReference type="PROSITE" id="PS51677"/>
    </source>
</evidence>
<accession>A0A8T9C445</accession>
<feature type="disulfide bond" evidence="8">
    <location>
        <begin position="117"/>
        <end position="129"/>
    </location>
</feature>
<feature type="domain" description="Chitin-binding type-1" evidence="11">
    <location>
        <begin position="105"/>
        <end position="149"/>
    </location>
</feature>
<dbReference type="InterPro" id="IPR036861">
    <property type="entry name" value="Endochitinase-like_sf"/>
</dbReference>
<feature type="domain" description="Chitin-binding type-1" evidence="11">
    <location>
        <begin position="44"/>
        <end position="96"/>
    </location>
</feature>
<feature type="domain" description="NodB homology" evidence="12">
    <location>
        <begin position="236"/>
        <end position="433"/>
    </location>
</feature>
<feature type="domain" description="Chitin-binding type-1" evidence="11">
    <location>
        <begin position="157"/>
        <end position="203"/>
    </location>
</feature>
<evidence type="ECO:0000256" key="5">
    <source>
        <dbReference type="ARBA" id="ARBA00022801"/>
    </source>
</evidence>
<dbReference type="Gene3D" id="3.20.20.370">
    <property type="entry name" value="Glycoside hydrolase/deacetylase"/>
    <property type="match status" value="1"/>
</dbReference>
<keyword evidence="6" id="KW-0119">Carbohydrate metabolism</keyword>
<dbReference type="OrthoDB" id="2125469at2759"/>
<evidence type="ECO:0000256" key="10">
    <source>
        <dbReference type="SAM" id="SignalP"/>
    </source>
</evidence>
<gene>
    <name evidence="13" type="ORF">LSUE1_G008742</name>
</gene>
<keyword evidence="5" id="KW-0378">Hydrolase</keyword>
<keyword evidence="2 8" id="KW-0147">Chitin-binding</keyword>